<keyword evidence="1" id="KW-0732">Signal</keyword>
<dbReference type="PANTHER" id="PTHR42852:SF13">
    <property type="entry name" value="PROTEIN DIPZ"/>
    <property type="match status" value="1"/>
</dbReference>
<dbReference type="OrthoDB" id="9811352at2"/>
<feature type="chain" id="PRO_5003919476" description="Thioredoxin domain-containing protein" evidence="1">
    <location>
        <begin position="25"/>
        <end position="185"/>
    </location>
</feature>
<dbReference type="Pfam" id="PF08534">
    <property type="entry name" value="Redoxin"/>
    <property type="match status" value="1"/>
</dbReference>
<dbReference type="HOGENOM" id="CLU_042529_8_0_5"/>
<name>K8NVV3_9BRAD</name>
<dbReference type="AlphaFoldDB" id="K8NVV3"/>
<comment type="caution">
    <text evidence="3">The sequence shown here is derived from an EMBL/GenBank/DDBJ whole genome shotgun (WGS) entry which is preliminary data.</text>
</comment>
<feature type="domain" description="Thioredoxin" evidence="2">
    <location>
        <begin position="37"/>
        <end position="182"/>
    </location>
</feature>
<keyword evidence="4" id="KW-1185">Reference proteome</keyword>
<dbReference type="Gene3D" id="3.40.30.10">
    <property type="entry name" value="Glutaredoxin"/>
    <property type="match status" value="1"/>
</dbReference>
<organism evidence="3 4">
    <name type="scientific">Afipia clevelandensis ATCC 49720</name>
    <dbReference type="NCBI Taxonomy" id="883079"/>
    <lineage>
        <taxon>Bacteria</taxon>
        <taxon>Pseudomonadati</taxon>
        <taxon>Pseudomonadota</taxon>
        <taxon>Alphaproteobacteria</taxon>
        <taxon>Hyphomicrobiales</taxon>
        <taxon>Nitrobacteraceae</taxon>
        <taxon>Afipia</taxon>
    </lineage>
</organism>
<evidence type="ECO:0000313" key="3">
    <source>
        <dbReference type="EMBL" id="EKS33276.1"/>
    </source>
</evidence>
<dbReference type="Proteomes" id="UP000001095">
    <property type="component" value="Unassembled WGS sequence"/>
</dbReference>
<evidence type="ECO:0000256" key="1">
    <source>
        <dbReference type="SAM" id="SignalP"/>
    </source>
</evidence>
<evidence type="ECO:0000259" key="2">
    <source>
        <dbReference type="PROSITE" id="PS51352"/>
    </source>
</evidence>
<protein>
    <recommendedName>
        <fullName evidence="2">Thioredoxin domain-containing protein</fullName>
    </recommendedName>
</protein>
<dbReference type="PROSITE" id="PS51352">
    <property type="entry name" value="THIOREDOXIN_2"/>
    <property type="match status" value="1"/>
</dbReference>
<feature type="signal peptide" evidence="1">
    <location>
        <begin position="1"/>
        <end position="24"/>
    </location>
</feature>
<dbReference type="CDD" id="cd03012">
    <property type="entry name" value="TlpA_like_DipZ_like"/>
    <property type="match status" value="1"/>
</dbReference>
<proteinExistence type="predicted"/>
<evidence type="ECO:0000313" key="4">
    <source>
        <dbReference type="Proteomes" id="UP000001095"/>
    </source>
</evidence>
<dbReference type="SUPFAM" id="SSF52833">
    <property type="entry name" value="Thioredoxin-like"/>
    <property type="match status" value="1"/>
</dbReference>
<accession>K8NVV3</accession>
<sequence>MRRFLTTLPVVALALAASTLPGRSDDTSPTAQSIQVADARTAAPEFTGLTNWQNSGPLTIAGLRGKVVLVNFWTYGCVNCVNTLPHVTQLYAKYKDKGLVIVGVHTPEFPFERSTSNVQAALKRHGITYPVAQDNNSATWNAWRNQYWPAQYIVDQSGRVVYSHAGEGAYDEIDRTVGKLLNAQS</sequence>
<dbReference type="InterPro" id="IPR050553">
    <property type="entry name" value="Thioredoxin_ResA/DsbE_sf"/>
</dbReference>
<dbReference type="EMBL" id="AGWY01000013">
    <property type="protein sequence ID" value="EKS33276.1"/>
    <property type="molecule type" value="Genomic_DNA"/>
</dbReference>
<dbReference type="GO" id="GO:0016491">
    <property type="term" value="F:oxidoreductase activity"/>
    <property type="evidence" value="ECO:0007669"/>
    <property type="project" value="InterPro"/>
</dbReference>
<dbReference type="InterPro" id="IPR036249">
    <property type="entry name" value="Thioredoxin-like_sf"/>
</dbReference>
<dbReference type="InterPro" id="IPR013766">
    <property type="entry name" value="Thioredoxin_domain"/>
</dbReference>
<reference evidence="3 4" key="1">
    <citation type="submission" date="2012-04" db="EMBL/GenBank/DDBJ databases">
        <title>The Genome Sequence of Afipia clevelandensis ATCC 49720.</title>
        <authorList>
            <consortium name="The Broad Institute Genome Sequencing Platform"/>
            <person name="Earl A."/>
            <person name="Ward D."/>
            <person name="Feldgarden M."/>
            <person name="Gevers D."/>
            <person name="Huys G."/>
            <person name="Walker B."/>
            <person name="Young S.K."/>
            <person name="Zeng Q."/>
            <person name="Gargeya S."/>
            <person name="Fitzgerald M."/>
            <person name="Haas B."/>
            <person name="Abouelleil A."/>
            <person name="Alvarado L."/>
            <person name="Arachchi H.M."/>
            <person name="Berlin A."/>
            <person name="Chapman S.B."/>
            <person name="Goldberg J."/>
            <person name="Griggs A."/>
            <person name="Gujja S."/>
            <person name="Hansen M."/>
            <person name="Howarth C."/>
            <person name="Imamovic A."/>
            <person name="Larimer J."/>
            <person name="McCowen C."/>
            <person name="Montmayeur A."/>
            <person name="Murphy C."/>
            <person name="Neiman D."/>
            <person name="Pearson M."/>
            <person name="Priest M."/>
            <person name="Roberts A."/>
            <person name="Saif S."/>
            <person name="Shea T."/>
            <person name="Sisk P."/>
            <person name="Sykes S."/>
            <person name="Wortman J."/>
            <person name="Nusbaum C."/>
            <person name="Birren B."/>
        </authorList>
    </citation>
    <scope>NUCLEOTIDE SEQUENCE [LARGE SCALE GENOMIC DNA]</scope>
    <source>
        <strain evidence="3 4">ATCC 49720</strain>
    </source>
</reference>
<dbReference type="RefSeq" id="WP_002714187.1">
    <property type="nucleotide sequence ID" value="NZ_KB375281.1"/>
</dbReference>
<dbReference type="PATRIC" id="fig|883079.3.peg.3391"/>
<dbReference type="InterPro" id="IPR013740">
    <property type="entry name" value="Redoxin"/>
</dbReference>
<dbReference type="PANTHER" id="PTHR42852">
    <property type="entry name" value="THIOL:DISULFIDE INTERCHANGE PROTEIN DSBE"/>
    <property type="match status" value="1"/>
</dbReference>
<gene>
    <name evidence="3" type="ORF">HMPREF9696_03317</name>
</gene>